<proteinExistence type="predicted"/>
<dbReference type="Proteomes" id="UP000557509">
    <property type="component" value="Unassembled WGS sequence"/>
</dbReference>
<sequence length="72" mass="8225">MSYLLASLTKGANIGYVWDTQPSAGIPVGVAYFQVVYHNVEEEAEKLHREGDLYRQRIKQQLALKKEQETQS</sequence>
<comment type="caution">
    <text evidence="1">The sequence shown here is derived from an EMBL/GenBank/DDBJ whole genome shotgun (WGS) entry which is preliminary data.</text>
</comment>
<reference evidence="1 2" key="1">
    <citation type="submission" date="2020-03" db="EMBL/GenBank/DDBJ databases">
        <title>Genome sequence of Toxoplasma gondii RH-88 strain.</title>
        <authorList>
            <person name="Lorenzi H.A."/>
            <person name="Venepally P."/>
            <person name="Rozenberg A."/>
            <person name="Sibley D."/>
        </authorList>
    </citation>
    <scope>NUCLEOTIDE SEQUENCE [LARGE SCALE GENOMIC DNA]</scope>
    <source>
        <strain evidence="1 2">RH-88</strain>
    </source>
</reference>
<name>A0A7J6JZ24_TOXGO</name>
<evidence type="ECO:0000313" key="1">
    <source>
        <dbReference type="EMBL" id="KAF4640087.1"/>
    </source>
</evidence>
<dbReference type="VEuPathDB" id="ToxoDB:TGME49_214385"/>
<dbReference type="AlphaFoldDB" id="A0A7J6JZ24"/>
<gene>
    <name evidence="1" type="ORF">TGRH88_040120</name>
</gene>
<organism evidence="1 2">
    <name type="scientific">Toxoplasma gondii</name>
    <dbReference type="NCBI Taxonomy" id="5811"/>
    <lineage>
        <taxon>Eukaryota</taxon>
        <taxon>Sar</taxon>
        <taxon>Alveolata</taxon>
        <taxon>Apicomplexa</taxon>
        <taxon>Conoidasida</taxon>
        <taxon>Coccidia</taxon>
        <taxon>Eucoccidiorida</taxon>
        <taxon>Eimeriorina</taxon>
        <taxon>Sarcocystidae</taxon>
        <taxon>Toxoplasma</taxon>
    </lineage>
</organism>
<evidence type="ECO:0000313" key="2">
    <source>
        <dbReference type="Proteomes" id="UP000557509"/>
    </source>
</evidence>
<dbReference type="EMBL" id="JAAUHK010000195">
    <property type="protein sequence ID" value="KAF4640087.1"/>
    <property type="molecule type" value="Genomic_DNA"/>
</dbReference>
<keyword evidence="2" id="KW-1185">Reference proteome</keyword>
<protein>
    <submittedName>
        <fullName evidence="1">Uncharacterized protein</fullName>
    </submittedName>
</protein>
<accession>A0A7J6JZ24</accession>